<dbReference type="EMBL" id="JAFBCG010000001">
    <property type="protein sequence ID" value="MBM7802737.1"/>
    <property type="molecule type" value="Genomic_DNA"/>
</dbReference>
<keyword evidence="4" id="KW-1185">Reference proteome</keyword>
<evidence type="ECO:0000313" key="1">
    <source>
        <dbReference type="EMBL" id="GGL12892.1"/>
    </source>
</evidence>
<sequence length="289" mass="30736">MPGKAAVQYIHNSACESAAQASCHCFCHGAGHQNDLVVRAAKCGTTADFAALEADLEGIFGGFHASFRDVTTPTRGARRVLDPADAASTGHAVGRGATWYETLIVDESLHTLFLQVATTSQAASRGDRNAREAFVERITSGAISVVGSATPVATLADSHVWCSIVSEYLAGLLARTQASPLPPVFDDICYPRLKLGRRPGALPRVQTAGLAHLAAESAVSSLTGSVQEELMRLVAAATCPDLWHHPAVVRFAIQPVVTASTWSPAHSTTIVTAADVQQLERRWARNHHW</sequence>
<evidence type="ECO:0000313" key="3">
    <source>
        <dbReference type="Proteomes" id="UP000648535"/>
    </source>
</evidence>
<accession>A0A8H9GBX9</accession>
<comment type="caution">
    <text evidence="1">The sequence shown here is derived from an EMBL/GenBank/DDBJ whole genome shotgun (WGS) entry which is preliminary data.</text>
</comment>
<proteinExistence type="predicted"/>
<dbReference type="Proteomes" id="UP000648535">
    <property type="component" value="Unassembled WGS sequence"/>
</dbReference>
<dbReference type="RefSeq" id="WP_175327306.1">
    <property type="nucleotide sequence ID" value="NZ_BMOI01000021.1"/>
</dbReference>
<dbReference type="AlphaFoldDB" id="A0A8H9GBX9"/>
<dbReference type="Proteomes" id="UP000746584">
    <property type="component" value="Unassembled WGS sequence"/>
</dbReference>
<dbReference type="EMBL" id="BMOI01000021">
    <property type="protein sequence ID" value="GGL12892.1"/>
    <property type="molecule type" value="Genomic_DNA"/>
</dbReference>
<gene>
    <name evidence="1" type="ORF">GCM10009769_33610</name>
    <name evidence="2" type="ORF">JOE58_001988</name>
</gene>
<evidence type="ECO:0000313" key="2">
    <source>
        <dbReference type="EMBL" id="MBM7802737.1"/>
    </source>
</evidence>
<protein>
    <submittedName>
        <fullName evidence="1">Uncharacterized protein</fullName>
    </submittedName>
</protein>
<reference evidence="1" key="1">
    <citation type="journal article" date="2014" name="Int. J. Syst. Evol. Microbiol.">
        <title>Complete genome sequence of Corynebacterium casei LMG S-19264T (=DSM 44701T), isolated from a smear-ripened cheese.</title>
        <authorList>
            <consortium name="US DOE Joint Genome Institute (JGI-PGF)"/>
            <person name="Walter F."/>
            <person name="Albersmeier A."/>
            <person name="Kalinowski J."/>
            <person name="Ruckert C."/>
        </authorList>
    </citation>
    <scope>NUCLEOTIDE SEQUENCE</scope>
    <source>
        <strain evidence="1">JCM 1480</strain>
    </source>
</reference>
<evidence type="ECO:0000313" key="4">
    <source>
        <dbReference type="Proteomes" id="UP000746584"/>
    </source>
</evidence>
<reference evidence="2 4" key="3">
    <citation type="submission" date="2021-01" db="EMBL/GenBank/DDBJ databases">
        <title>Sequencing the genomes of 1000 actinobacteria strains.</title>
        <authorList>
            <person name="Klenk H.-P."/>
        </authorList>
    </citation>
    <scope>NUCLEOTIDE SEQUENCE [LARGE SCALE GENOMIC DNA]</scope>
    <source>
        <strain evidence="2 4">DSM 20542</strain>
    </source>
</reference>
<organism evidence="1 3">
    <name type="scientific">Curtobacterium luteum</name>
    <dbReference type="NCBI Taxonomy" id="33881"/>
    <lineage>
        <taxon>Bacteria</taxon>
        <taxon>Bacillati</taxon>
        <taxon>Actinomycetota</taxon>
        <taxon>Actinomycetes</taxon>
        <taxon>Micrococcales</taxon>
        <taxon>Microbacteriaceae</taxon>
        <taxon>Curtobacterium</taxon>
    </lineage>
</organism>
<name>A0A8H9GBX9_9MICO</name>
<reference evidence="1" key="2">
    <citation type="submission" date="2020-09" db="EMBL/GenBank/DDBJ databases">
        <authorList>
            <person name="Sun Q."/>
            <person name="Ohkuma M."/>
        </authorList>
    </citation>
    <scope>NUCLEOTIDE SEQUENCE</scope>
    <source>
        <strain evidence="1">JCM 1480</strain>
    </source>
</reference>